<evidence type="ECO:0000313" key="5">
    <source>
        <dbReference type="Proteomes" id="UP001501920"/>
    </source>
</evidence>
<reference evidence="4 5" key="1">
    <citation type="submission" date="2020-10" db="EMBL/GenBank/DDBJ databases">
        <title>Pygocentrus nattereri (red-bellied piranha) genome, fPygNat1, primary haplotype.</title>
        <authorList>
            <person name="Myers G."/>
            <person name="Meyer A."/>
            <person name="Karagic N."/>
            <person name="Pippel M."/>
            <person name="Winkler S."/>
            <person name="Tracey A."/>
            <person name="Wood J."/>
            <person name="Formenti G."/>
            <person name="Howe K."/>
            <person name="Fedrigo O."/>
            <person name="Jarvis E.D."/>
        </authorList>
    </citation>
    <scope>NUCLEOTIDE SEQUENCE [LARGE SCALE GENOMIC DNA]</scope>
</reference>
<organism evidence="4 5">
    <name type="scientific">Pygocentrus nattereri</name>
    <name type="common">Red-bellied piranha</name>
    <dbReference type="NCBI Taxonomy" id="42514"/>
    <lineage>
        <taxon>Eukaryota</taxon>
        <taxon>Metazoa</taxon>
        <taxon>Chordata</taxon>
        <taxon>Craniata</taxon>
        <taxon>Vertebrata</taxon>
        <taxon>Euteleostomi</taxon>
        <taxon>Actinopterygii</taxon>
        <taxon>Neopterygii</taxon>
        <taxon>Teleostei</taxon>
        <taxon>Ostariophysi</taxon>
        <taxon>Characiformes</taxon>
        <taxon>Characoidei</taxon>
        <taxon>Pygocentrus</taxon>
    </lineage>
</organism>
<keyword evidence="2" id="KW-0393">Immunoglobulin domain</keyword>
<reference evidence="4" key="3">
    <citation type="submission" date="2025-09" db="UniProtKB">
        <authorList>
            <consortium name="Ensembl"/>
        </authorList>
    </citation>
    <scope>IDENTIFICATION</scope>
</reference>
<evidence type="ECO:0000256" key="2">
    <source>
        <dbReference type="ARBA" id="ARBA00023319"/>
    </source>
</evidence>
<dbReference type="SUPFAM" id="SSF48726">
    <property type="entry name" value="Immunoglobulin"/>
    <property type="match status" value="1"/>
</dbReference>
<dbReference type="FunFam" id="2.60.40.10:FF:000283">
    <property type="entry name" value="Immunoglobulin kappa constant"/>
    <property type="match status" value="1"/>
</dbReference>
<keyword evidence="1" id="KW-1015">Disulfide bond</keyword>
<dbReference type="Proteomes" id="UP001501920">
    <property type="component" value="Chromosome 1"/>
</dbReference>
<accession>A0A3B4DSW4</accession>
<dbReference type="InterPro" id="IPR007110">
    <property type="entry name" value="Ig-like_dom"/>
</dbReference>
<dbReference type="InterPro" id="IPR003597">
    <property type="entry name" value="Ig_C1-set"/>
</dbReference>
<sequence>LRKSTKYIICDTRPTLTVMPPSSVELQQGKATLVCLANKGFPSDWTLGWKVDGISQTSGVSVSGGVLEKGNGLYSWSSTLSLTEQQWKNIQAVSCEARQGSQSPVTQSLTTKQCTDL</sequence>
<dbReference type="InterPro" id="IPR036179">
    <property type="entry name" value="Ig-like_dom_sf"/>
</dbReference>
<evidence type="ECO:0000256" key="1">
    <source>
        <dbReference type="ARBA" id="ARBA00023157"/>
    </source>
</evidence>
<dbReference type="PANTHER" id="PTHR23411">
    <property type="entry name" value="TAPASIN"/>
    <property type="match status" value="1"/>
</dbReference>
<dbReference type="InterPro" id="IPR013783">
    <property type="entry name" value="Ig-like_fold"/>
</dbReference>
<evidence type="ECO:0000259" key="3">
    <source>
        <dbReference type="PROSITE" id="PS50835"/>
    </source>
</evidence>
<keyword evidence="5" id="KW-1185">Reference proteome</keyword>
<feature type="domain" description="Ig-like" evidence="3">
    <location>
        <begin position="14"/>
        <end position="111"/>
    </location>
</feature>
<dbReference type="OMA" id="TMAHTEC"/>
<reference evidence="4" key="2">
    <citation type="submission" date="2025-08" db="UniProtKB">
        <authorList>
            <consortium name="Ensembl"/>
        </authorList>
    </citation>
    <scope>IDENTIFICATION</scope>
</reference>
<dbReference type="SMART" id="SM00407">
    <property type="entry name" value="IGc1"/>
    <property type="match status" value="1"/>
</dbReference>
<dbReference type="Ensembl" id="ENSPNAT00000002495.2">
    <property type="protein sequence ID" value="ENSPNAP00000027462.2"/>
    <property type="gene ID" value="ENSPNAG00000012960.2"/>
</dbReference>
<dbReference type="Gene3D" id="2.60.40.10">
    <property type="entry name" value="Immunoglobulins"/>
    <property type="match status" value="1"/>
</dbReference>
<dbReference type="PROSITE" id="PS50835">
    <property type="entry name" value="IG_LIKE"/>
    <property type="match status" value="1"/>
</dbReference>
<proteinExistence type="predicted"/>
<name>A0A3B4DSW4_PYGNA</name>
<dbReference type="Pfam" id="PF07654">
    <property type="entry name" value="C1-set"/>
    <property type="match status" value="1"/>
</dbReference>
<protein>
    <recommendedName>
        <fullName evidence="3">Ig-like domain-containing protein</fullName>
    </recommendedName>
</protein>
<evidence type="ECO:0000313" key="4">
    <source>
        <dbReference type="Ensembl" id="ENSPNAP00000027462.2"/>
    </source>
</evidence>
<dbReference type="GeneTree" id="ENSGT01030000234589"/>
<dbReference type="InterPro" id="IPR050380">
    <property type="entry name" value="Immune_Resp_Modulators"/>
</dbReference>
<dbReference type="AlphaFoldDB" id="A0A3B4DSW4"/>
<dbReference type="STRING" id="42514.ENSPNAP00000027462"/>